<dbReference type="RefSeq" id="WP_166652067.1">
    <property type="nucleotide sequence ID" value="NZ_SNXS01000005.1"/>
</dbReference>
<dbReference type="AlphaFoldDB" id="A0A4R6QJ29"/>
<sequence>MFITTRKVNLPVSAGNVARLQYARHTRLSVRSGEAWITVDADPRDIVLSAGESFVLESDAAVVVYPLRAGGNLELEIDGASGQAQVVRAGSDTGLLARLTEGLRHWLQPAASAGAR</sequence>
<keyword evidence="2" id="KW-1185">Reference proteome</keyword>
<dbReference type="InParanoid" id="A0A4R6QJ29"/>
<dbReference type="Pfam" id="PF11142">
    <property type="entry name" value="DUF2917"/>
    <property type="match status" value="1"/>
</dbReference>
<protein>
    <submittedName>
        <fullName evidence="1">DUF2917 family protein</fullName>
    </submittedName>
</protein>
<gene>
    <name evidence="1" type="ORF">DES47_10581</name>
</gene>
<accession>A0A4R6QJ29</accession>
<organism evidence="1 2">
    <name type="scientific">Roseateles toxinivorans</name>
    <dbReference type="NCBI Taxonomy" id="270368"/>
    <lineage>
        <taxon>Bacteria</taxon>
        <taxon>Pseudomonadati</taxon>
        <taxon>Pseudomonadota</taxon>
        <taxon>Betaproteobacteria</taxon>
        <taxon>Burkholderiales</taxon>
        <taxon>Sphaerotilaceae</taxon>
        <taxon>Roseateles</taxon>
    </lineage>
</organism>
<evidence type="ECO:0000313" key="1">
    <source>
        <dbReference type="EMBL" id="TDP63081.1"/>
    </source>
</evidence>
<dbReference type="InterPro" id="IPR021317">
    <property type="entry name" value="DUF2917"/>
</dbReference>
<dbReference type="Proteomes" id="UP000295361">
    <property type="component" value="Unassembled WGS sequence"/>
</dbReference>
<dbReference type="EMBL" id="SNXS01000005">
    <property type="protein sequence ID" value="TDP63081.1"/>
    <property type="molecule type" value="Genomic_DNA"/>
</dbReference>
<name>A0A4R6QJ29_9BURK</name>
<evidence type="ECO:0000313" key="2">
    <source>
        <dbReference type="Proteomes" id="UP000295361"/>
    </source>
</evidence>
<proteinExistence type="predicted"/>
<comment type="caution">
    <text evidence="1">The sequence shown here is derived from an EMBL/GenBank/DDBJ whole genome shotgun (WGS) entry which is preliminary data.</text>
</comment>
<reference evidence="1 2" key="1">
    <citation type="submission" date="2019-03" db="EMBL/GenBank/DDBJ databases">
        <title>Genomic Encyclopedia of Type Strains, Phase IV (KMG-IV): sequencing the most valuable type-strain genomes for metagenomic binning, comparative biology and taxonomic classification.</title>
        <authorList>
            <person name="Goeker M."/>
        </authorList>
    </citation>
    <scope>NUCLEOTIDE SEQUENCE [LARGE SCALE GENOMIC DNA]</scope>
    <source>
        <strain evidence="1 2">DSM 16998</strain>
    </source>
</reference>